<proteinExistence type="predicted"/>
<comment type="caution">
    <text evidence="3">The sequence shown here is derived from an EMBL/GenBank/DDBJ whole genome shotgun (WGS) entry which is preliminary data.</text>
</comment>
<keyword evidence="4" id="KW-1185">Reference proteome</keyword>
<gene>
    <name evidence="3" type="ORF">BUALT_Bualt10G0037400</name>
</gene>
<dbReference type="Pfam" id="PF13960">
    <property type="entry name" value="DUF4218"/>
    <property type="match status" value="1"/>
</dbReference>
<evidence type="ECO:0000313" key="3">
    <source>
        <dbReference type="EMBL" id="KAG8374840.1"/>
    </source>
</evidence>
<evidence type="ECO:0000259" key="2">
    <source>
        <dbReference type="Pfam" id="PF13960"/>
    </source>
</evidence>
<accession>A0AAV6X0M2</accession>
<evidence type="ECO:0000256" key="1">
    <source>
        <dbReference type="SAM" id="MobiDB-lite"/>
    </source>
</evidence>
<dbReference type="InterPro" id="IPR025452">
    <property type="entry name" value="DUF4218"/>
</dbReference>
<feature type="compositionally biased region" description="Acidic residues" evidence="1">
    <location>
        <begin position="612"/>
        <end position="628"/>
    </location>
</feature>
<organism evidence="3 4">
    <name type="scientific">Buddleja alternifolia</name>
    <dbReference type="NCBI Taxonomy" id="168488"/>
    <lineage>
        <taxon>Eukaryota</taxon>
        <taxon>Viridiplantae</taxon>
        <taxon>Streptophyta</taxon>
        <taxon>Embryophyta</taxon>
        <taxon>Tracheophyta</taxon>
        <taxon>Spermatophyta</taxon>
        <taxon>Magnoliopsida</taxon>
        <taxon>eudicotyledons</taxon>
        <taxon>Gunneridae</taxon>
        <taxon>Pentapetalae</taxon>
        <taxon>asterids</taxon>
        <taxon>lamiids</taxon>
        <taxon>Lamiales</taxon>
        <taxon>Scrophulariaceae</taxon>
        <taxon>Buddlejeae</taxon>
        <taxon>Buddleja</taxon>
    </lineage>
</organism>
<name>A0AAV6X0M2_9LAMI</name>
<dbReference type="InterPro" id="IPR004242">
    <property type="entry name" value="Transposase_21"/>
</dbReference>
<evidence type="ECO:0000313" key="4">
    <source>
        <dbReference type="Proteomes" id="UP000826271"/>
    </source>
</evidence>
<feature type="domain" description="DUF4218" evidence="2">
    <location>
        <begin position="337"/>
        <end position="381"/>
    </location>
</feature>
<feature type="region of interest" description="Disordered" evidence="1">
    <location>
        <begin position="605"/>
        <end position="639"/>
    </location>
</feature>
<sequence>MIGEMRDANLLEQSSESNIEDFDILLGDVRRELYPGCKKYSLLSFIVKLLQIKVINRMTDKTMNMILELIKDILPEGNIVPPSLYCARKLLSGIGLGYKKIDVCMYDCALFWKENEEEEFCPIYKEPRWKYDDGKGKRIPHKVLWYFPLKPWLQRLFMSSKTASYMRWHAEKRIDVDGSLSHPADSPSWKDFDAQKFIFTTDSCNVRLGLASEGFNPFGNMRNSYSMWPVILIPYNIPLYKWMKDEFFMMPLLIPGPRAPKKDIDVYLRPLTDELKELWNGVETYDASSKESSQMRATIMWTINDFPALSNLLGWTTKGYGDRPCCFYETDSKKWDIVGYVRNKARLEGSFVEGYILKECLTFMSMYIDGNESRCNKIEQNYDGAEDHQETELSVFVLEVRPFGPLKHSPELPQKDIDKAQKFILNNCSEVDSYKSKHKEQLKKINEKDIEKCHAEHFHNWFREHINMLHLQSSKEVSEELWAMANGPQRYLTKFYSGCIVNEVRFHIKDRDDNQTTQNSKLFVEGEHKNEKMEFYGLLTRVVGHEDLEIEAMDEAEQRVQVAFQPHESNGVTVVLENEDDDLEHLARKDLDLDVVDEEVFERISQQRTHEIDDDDAEDESTDEEDETLTQYCENDDDNRHFLHFEGEEDK</sequence>
<dbReference type="PANTHER" id="PTHR10775">
    <property type="entry name" value="OS08G0208400 PROTEIN"/>
    <property type="match status" value="1"/>
</dbReference>
<dbReference type="Proteomes" id="UP000826271">
    <property type="component" value="Unassembled WGS sequence"/>
</dbReference>
<dbReference type="AlphaFoldDB" id="A0AAV6X0M2"/>
<dbReference type="Pfam" id="PF02992">
    <property type="entry name" value="Transposase_21"/>
    <property type="match status" value="1"/>
</dbReference>
<protein>
    <recommendedName>
        <fullName evidence="2">DUF4218 domain-containing protein</fullName>
    </recommendedName>
</protein>
<dbReference type="PANTHER" id="PTHR10775:SF185">
    <property type="entry name" value="OS08G0208400 PROTEIN"/>
    <property type="match status" value="1"/>
</dbReference>
<dbReference type="EMBL" id="WHWC01000010">
    <property type="protein sequence ID" value="KAG8374840.1"/>
    <property type="molecule type" value="Genomic_DNA"/>
</dbReference>
<reference evidence="3" key="1">
    <citation type="submission" date="2019-10" db="EMBL/GenBank/DDBJ databases">
        <authorList>
            <person name="Zhang R."/>
            <person name="Pan Y."/>
            <person name="Wang J."/>
            <person name="Ma R."/>
            <person name="Yu S."/>
        </authorList>
    </citation>
    <scope>NUCLEOTIDE SEQUENCE</scope>
    <source>
        <strain evidence="3">LA-IB0</strain>
        <tissue evidence="3">Leaf</tissue>
    </source>
</reference>